<gene>
    <name evidence="1" type="ORF">LARSCL_LOCUS10892</name>
</gene>
<evidence type="ECO:0000313" key="2">
    <source>
        <dbReference type="Proteomes" id="UP001497382"/>
    </source>
</evidence>
<protein>
    <submittedName>
        <fullName evidence="1">Uncharacterized protein</fullName>
    </submittedName>
</protein>
<accession>A0AAV2A8S0</accession>
<name>A0AAV2A8S0_9ARAC</name>
<dbReference type="AlphaFoldDB" id="A0AAV2A8S0"/>
<dbReference type="Proteomes" id="UP001497382">
    <property type="component" value="Unassembled WGS sequence"/>
</dbReference>
<evidence type="ECO:0000313" key="1">
    <source>
        <dbReference type="EMBL" id="CAL1280314.1"/>
    </source>
</evidence>
<comment type="caution">
    <text evidence="1">The sequence shown here is derived from an EMBL/GenBank/DDBJ whole genome shotgun (WGS) entry which is preliminary data.</text>
</comment>
<organism evidence="1 2">
    <name type="scientific">Larinioides sclopetarius</name>
    <dbReference type="NCBI Taxonomy" id="280406"/>
    <lineage>
        <taxon>Eukaryota</taxon>
        <taxon>Metazoa</taxon>
        <taxon>Ecdysozoa</taxon>
        <taxon>Arthropoda</taxon>
        <taxon>Chelicerata</taxon>
        <taxon>Arachnida</taxon>
        <taxon>Araneae</taxon>
        <taxon>Araneomorphae</taxon>
        <taxon>Entelegynae</taxon>
        <taxon>Araneoidea</taxon>
        <taxon>Araneidae</taxon>
        <taxon>Larinioides</taxon>
    </lineage>
</organism>
<reference evidence="1 2" key="1">
    <citation type="submission" date="2024-04" db="EMBL/GenBank/DDBJ databases">
        <authorList>
            <person name="Rising A."/>
            <person name="Reimegard J."/>
            <person name="Sonavane S."/>
            <person name="Akerstrom W."/>
            <person name="Nylinder S."/>
            <person name="Hedman E."/>
            <person name="Kallberg Y."/>
        </authorList>
    </citation>
    <scope>NUCLEOTIDE SEQUENCE [LARGE SCALE GENOMIC DNA]</scope>
</reference>
<dbReference type="EMBL" id="CAXIEN010000130">
    <property type="protein sequence ID" value="CAL1280314.1"/>
    <property type="molecule type" value="Genomic_DNA"/>
</dbReference>
<sequence length="33" mass="3750">MIHFTVFPSEKFNCVQISILCNLIVEEISLKGP</sequence>
<proteinExistence type="predicted"/>
<keyword evidence="2" id="KW-1185">Reference proteome</keyword>